<reference evidence="4" key="1">
    <citation type="submission" date="2017-09" db="EMBL/GenBank/DDBJ databases">
        <title>Genome evolution observed in wild isolates of Caulobacter crescentus.</title>
        <authorList>
            <person name="Ely B."/>
            <person name="Wilson K."/>
            <person name="Scott D."/>
        </authorList>
    </citation>
    <scope>NUCLEOTIDE SEQUENCE [LARGE SCALE GENOMIC DNA]</scope>
    <source>
        <strain evidence="4">CB13b1a</strain>
    </source>
</reference>
<dbReference type="Proteomes" id="UP000217311">
    <property type="component" value="Chromosome"/>
</dbReference>
<name>A0A290N1E2_CAUVI</name>
<dbReference type="InterPro" id="IPR012899">
    <property type="entry name" value="LTXXQ"/>
</dbReference>
<proteinExistence type="predicted"/>
<evidence type="ECO:0000256" key="1">
    <source>
        <dbReference type="SAM" id="MobiDB-lite"/>
    </source>
</evidence>
<dbReference type="GO" id="GO:0042597">
    <property type="term" value="C:periplasmic space"/>
    <property type="evidence" value="ECO:0007669"/>
    <property type="project" value="InterPro"/>
</dbReference>
<dbReference type="EMBL" id="CP023315">
    <property type="protein sequence ID" value="ATC33694.1"/>
    <property type="molecule type" value="Genomic_DNA"/>
</dbReference>
<feature type="chain" id="PRO_5012696617" evidence="2">
    <location>
        <begin position="26"/>
        <end position="217"/>
    </location>
</feature>
<protein>
    <submittedName>
        <fullName evidence="3">Uncharacterized protein</fullName>
    </submittedName>
</protein>
<dbReference type="Pfam" id="PF07813">
    <property type="entry name" value="LTXXQ"/>
    <property type="match status" value="1"/>
</dbReference>
<feature type="signal peptide" evidence="2">
    <location>
        <begin position="1"/>
        <end position="25"/>
    </location>
</feature>
<accession>A0A290N1E2</accession>
<evidence type="ECO:0000313" key="4">
    <source>
        <dbReference type="Proteomes" id="UP000217311"/>
    </source>
</evidence>
<evidence type="ECO:0000313" key="3">
    <source>
        <dbReference type="EMBL" id="ATC33694.1"/>
    </source>
</evidence>
<evidence type="ECO:0000256" key="2">
    <source>
        <dbReference type="SAM" id="SignalP"/>
    </source>
</evidence>
<organism evidence="3 4">
    <name type="scientific">Caulobacter vibrioides</name>
    <name type="common">Caulobacter crescentus</name>
    <dbReference type="NCBI Taxonomy" id="155892"/>
    <lineage>
        <taxon>Bacteria</taxon>
        <taxon>Pseudomonadati</taxon>
        <taxon>Pseudomonadota</taxon>
        <taxon>Alphaproteobacteria</taxon>
        <taxon>Caulobacterales</taxon>
        <taxon>Caulobacteraceae</taxon>
        <taxon>Caulobacter</taxon>
    </lineage>
</organism>
<dbReference type="AlphaFoldDB" id="A0A290N1E2"/>
<sequence>MRKTTTRLVFASAAISTLIAGAALAQIPAPPPPPAPPAPPEAPLPPLPPMPMDGMMAMVGPGMDMMMMRHGRPADPEKRAQRLRDVLQLRPDQDGALKAFVAATTPKIEIKRDVVKKEKGDKNDGDKMEWTERAPMTTLERLDRMTKAADAMKTRAEATRAFYTALTPSQQKTFDVLGMGEDGMGEGGRVFVRRFDAKGPAMFKGGDRRVIIQRKIG</sequence>
<gene>
    <name evidence="3" type="ORF">CA606_15875</name>
</gene>
<dbReference type="RefSeq" id="WP_096053060.1">
    <property type="nucleotide sequence ID" value="NZ_CP023315.3"/>
</dbReference>
<keyword evidence="2" id="KW-0732">Signal</keyword>
<feature type="region of interest" description="Disordered" evidence="1">
    <location>
        <begin position="30"/>
        <end position="49"/>
    </location>
</feature>